<accession>A0A8A3PMV6</accession>
<gene>
    <name evidence="2" type="ORF">DSL72_006690</name>
</gene>
<evidence type="ECO:0000313" key="3">
    <source>
        <dbReference type="Proteomes" id="UP000672032"/>
    </source>
</evidence>
<evidence type="ECO:0000256" key="1">
    <source>
        <dbReference type="SAM" id="MobiDB-lite"/>
    </source>
</evidence>
<evidence type="ECO:0000313" key="2">
    <source>
        <dbReference type="EMBL" id="QSZ36807.1"/>
    </source>
</evidence>
<reference evidence="2" key="1">
    <citation type="submission" date="2020-10" db="EMBL/GenBank/DDBJ databases">
        <title>Genome Sequence of Monilinia vaccinii-corymbosi Sheds Light on Mummy Berry Disease Infection of Blueberry and Mating Type.</title>
        <authorList>
            <person name="Yow A.G."/>
            <person name="Zhang Y."/>
            <person name="Bansal K."/>
            <person name="Eacker S.M."/>
            <person name="Sullivan S."/>
            <person name="Liachko I."/>
            <person name="Cubeta M.A."/>
            <person name="Rollins J.A."/>
            <person name="Ashrafi H."/>
        </authorList>
    </citation>
    <scope>NUCLEOTIDE SEQUENCE</scope>
    <source>
        <strain evidence="2">RL-1</strain>
    </source>
</reference>
<dbReference type="Proteomes" id="UP000672032">
    <property type="component" value="Chromosome 7"/>
</dbReference>
<dbReference type="AlphaFoldDB" id="A0A8A3PMV6"/>
<proteinExistence type="predicted"/>
<protein>
    <submittedName>
        <fullName evidence="2">Uncharacterized protein</fullName>
    </submittedName>
</protein>
<dbReference type="OrthoDB" id="10507802at2759"/>
<keyword evidence="3" id="KW-1185">Reference proteome</keyword>
<dbReference type="EMBL" id="CP063411">
    <property type="protein sequence ID" value="QSZ36807.1"/>
    <property type="molecule type" value="Genomic_DNA"/>
</dbReference>
<organism evidence="2 3">
    <name type="scientific">Monilinia vaccinii-corymbosi</name>
    <dbReference type="NCBI Taxonomy" id="61207"/>
    <lineage>
        <taxon>Eukaryota</taxon>
        <taxon>Fungi</taxon>
        <taxon>Dikarya</taxon>
        <taxon>Ascomycota</taxon>
        <taxon>Pezizomycotina</taxon>
        <taxon>Leotiomycetes</taxon>
        <taxon>Helotiales</taxon>
        <taxon>Sclerotiniaceae</taxon>
        <taxon>Monilinia</taxon>
    </lineage>
</organism>
<sequence>MDSNDISLGSIFAFPDKPLPSVKIACTGNRCCNGAPLHTDGYRHPLVVIDCDGNSVDVLKISSRKPEERFAADYLKILGLRTHPDLREPDGLLLDKGAMDHDSYVNMRYSYNVLISSLKVFRASEPRLSPKSFEALKRHLHNRERPANFQRDRIVSEDHTRRPT</sequence>
<feature type="region of interest" description="Disordered" evidence="1">
    <location>
        <begin position="141"/>
        <end position="164"/>
    </location>
</feature>
<name>A0A8A3PMV6_9HELO</name>
<feature type="compositionally biased region" description="Basic and acidic residues" evidence="1">
    <location>
        <begin position="143"/>
        <end position="164"/>
    </location>
</feature>